<sequence length="357" mass="40801">MAGEVIVDALPYIDQGYDEAGVREAALAMVEEETRRYRPTKNYLEHLPPLNTSLFETEMMKSEWERMQQRQPMDVLSMKRYELPPPPAGKMTDIAAWTECVENSQAQLEHQATRICNLELMLEYGCEAWKSYLELVVASVSQAQKNLQALRKDIQEINWERKNAQMKGGEKLRELEATWVGLVSKNYDIEQACVTVEEEIMRVQKVKQNALKRRRIEEERVNAKRRKLEQREQERREMLEKQHEEQMRQEQLEQEAQELARKDEEAAAATAEAEAAVAAATGTSSEEAAEGAAEENEEKHSGEQYEHPSACEEQNGVHTEISDNQGSPNSQERSDSNQSEGSGGAEENIQREDENSL</sequence>
<reference evidence="11" key="1">
    <citation type="submission" date="2025-08" db="UniProtKB">
        <authorList>
            <consortium name="RefSeq"/>
        </authorList>
    </citation>
    <scope>IDENTIFICATION</scope>
    <source>
        <tissue evidence="11">Whole organism</tissue>
    </source>
</reference>
<dbReference type="KEGG" id="foc:113209923"/>
<accession>A0A6J1SRG2</accession>
<evidence type="ECO:0000313" key="11">
    <source>
        <dbReference type="RefSeq" id="XP_026283482.2"/>
    </source>
</evidence>
<evidence type="ECO:0000256" key="6">
    <source>
        <dbReference type="ARBA" id="ARBA00023187"/>
    </source>
</evidence>
<dbReference type="PANTHER" id="PTHR13296:SF0">
    <property type="entry name" value="PRE-MRNA-SPLICING FACTOR SPF27"/>
    <property type="match status" value="1"/>
</dbReference>
<dbReference type="CTD" id="10286"/>
<evidence type="ECO:0000256" key="4">
    <source>
        <dbReference type="ARBA" id="ARBA00022664"/>
    </source>
</evidence>
<keyword evidence="10" id="KW-1185">Reference proteome</keyword>
<dbReference type="GO" id="GO:0008380">
    <property type="term" value="P:RNA splicing"/>
    <property type="evidence" value="ECO:0007669"/>
    <property type="project" value="UniProtKB-KW"/>
</dbReference>
<dbReference type="AlphaFoldDB" id="A0A6J1SRG2"/>
<dbReference type="GO" id="GO:0006397">
    <property type="term" value="P:mRNA processing"/>
    <property type="evidence" value="ECO:0007669"/>
    <property type="project" value="UniProtKB-KW"/>
</dbReference>
<feature type="compositionally biased region" description="Low complexity" evidence="9">
    <location>
        <begin position="267"/>
        <end position="286"/>
    </location>
</feature>
<feature type="coiled-coil region" evidence="8">
    <location>
        <begin position="133"/>
        <end position="167"/>
    </location>
</feature>
<evidence type="ECO:0000256" key="8">
    <source>
        <dbReference type="SAM" id="Coils"/>
    </source>
</evidence>
<organism evidence="10 11">
    <name type="scientific">Frankliniella occidentalis</name>
    <name type="common">Western flower thrips</name>
    <name type="synonym">Euthrips occidentalis</name>
    <dbReference type="NCBI Taxonomy" id="133901"/>
    <lineage>
        <taxon>Eukaryota</taxon>
        <taxon>Metazoa</taxon>
        <taxon>Ecdysozoa</taxon>
        <taxon>Arthropoda</taxon>
        <taxon>Hexapoda</taxon>
        <taxon>Insecta</taxon>
        <taxon>Pterygota</taxon>
        <taxon>Neoptera</taxon>
        <taxon>Paraneoptera</taxon>
        <taxon>Thysanoptera</taxon>
        <taxon>Terebrantia</taxon>
        <taxon>Thripoidea</taxon>
        <taxon>Thripidae</taxon>
        <taxon>Frankliniella</taxon>
    </lineage>
</organism>
<keyword evidence="8" id="KW-0175">Coiled coil</keyword>
<name>A0A6J1SRG2_FRAOC</name>
<feature type="compositionally biased region" description="Basic and acidic residues" evidence="9">
    <location>
        <begin position="348"/>
        <end position="357"/>
    </location>
</feature>
<protein>
    <recommendedName>
        <fullName evidence="3">Pre-mRNA-splicing factor SPF27</fullName>
    </recommendedName>
</protein>
<evidence type="ECO:0000256" key="5">
    <source>
        <dbReference type="ARBA" id="ARBA00022728"/>
    </source>
</evidence>
<evidence type="ECO:0000256" key="7">
    <source>
        <dbReference type="ARBA" id="ARBA00023242"/>
    </source>
</evidence>
<dbReference type="Proteomes" id="UP000504606">
    <property type="component" value="Unplaced"/>
</dbReference>
<keyword evidence="4" id="KW-0507">mRNA processing</keyword>
<comment type="subcellular location">
    <subcellularLocation>
        <location evidence="1">Nucleus</location>
    </subcellularLocation>
</comment>
<evidence type="ECO:0000256" key="3">
    <source>
        <dbReference type="ARBA" id="ARBA00014158"/>
    </source>
</evidence>
<gene>
    <name evidence="11" type="primary">LOC113209923</name>
</gene>
<evidence type="ECO:0000256" key="2">
    <source>
        <dbReference type="ARBA" id="ARBA00010788"/>
    </source>
</evidence>
<feature type="region of interest" description="Disordered" evidence="9">
    <location>
        <begin position="221"/>
        <end position="357"/>
    </location>
</feature>
<feature type="compositionally biased region" description="Acidic residues" evidence="9">
    <location>
        <begin position="287"/>
        <end position="296"/>
    </location>
</feature>
<keyword evidence="6" id="KW-0508">mRNA splicing</keyword>
<dbReference type="GO" id="GO:0071013">
    <property type="term" value="C:catalytic step 2 spliceosome"/>
    <property type="evidence" value="ECO:0007669"/>
    <property type="project" value="TreeGrafter"/>
</dbReference>
<feature type="compositionally biased region" description="Basic and acidic residues" evidence="9">
    <location>
        <begin position="229"/>
        <end position="251"/>
    </location>
</feature>
<dbReference type="OrthoDB" id="205794at2759"/>
<dbReference type="PANTHER" id="PTHR13296">
    <property type="entry name" value="BCAS2 PROTEIN"/>
    <property type="match status" value="1"/>
</dbReference>
<keyword evidence="5" id="KW-0747">Spliceosome</keyword>
<proteinExistence type="inferred from homology"/>
<dbReference type="GO" id="GO:0000974">
    <property type="term" value="C:Prp19 complex"/>
    <property type="evidence" value="ECO:0007669"/>
    <property type="project" value="TreeGrafter"/>
</dbReference>
<evidence type="ECO:0000313" key="10">
    <source>
        <dbReference type="Proteomes" id="UP000504606"/>
    </source>
</evidence>
<evidence type="ECO:0000256" key="9">
    <source>
        <dbReference type="SAM" id="MobiDB-lite"/>
    </source>
</evidence>
<dbReference type="RefSeq" id="XP_026283482.2">
    <property type="nucleotide sequence ID" value="XM_026427697.2"/>
</dbReference>
<feature type="compositionally biased region" description="Polar residues" evidence="9">
    <location>
        <begin position="322"/>
        <end position="340"/>
    </location>
</feature>
<evidence type="ECO:0000256" key="1">
    <source>
        <dbReference type="ARBA" id="ARBA00004123"/>
    </source>
</evidence>
<dbReference type="GO" id="GO:0071011">
    <property type="term" value="C:precatalytic spliceosome"/>
    <property type="evidence" value="ECO:0007669"/>
    <property type="project" value="TreeGrafter"/>
</dbReference>
<feature type="compositionally biased region" description="Basic and acidic residues" evidence="9">
    <location>
        <begin position="297"/>
        <end position="310"/>
    </location>
</feature>
<dbReference type="InterPro" id="IPR008409">
    <property type="entry name" value="SPF27"/>
</dbReference>
<keyword evidence="7" id="KW-0539">Nucleus</keyword>
<dbReference type="Pfam" id="PF05700">
    <property type="entry name" value="BCAS2"/>
    <property type="match status" value="1"/>
</dbReference>
<comment type="similarity">
    <text evidence="2">Belongs to the SPF27 family.</text>
</comment>
<dbReference type="GeneID" id="113209923"/>